<feature type="binding site" evidence="8">
    <location>
        <position position="77"/>
    </location>
    <ligand>
        <name>(2E)-4-hydroxy-3-methylbut-2-enyl diphosphate</name>
        <dbReference type="ChEBI" id="CHEBI:128753"/>
    </ligand>
</feature>
<feature type="domain" description="S1 motif" evidence="10">
    <location>
        <begin position="482"/>
        <end position="550"/>
    </location>
</feature>
<dbReference type="AlphaFoldDB" id="A0A926ELW4"/>
<keyword evidence="12" id="KW-1185">Reference proteome</keyword>
<keyword evidence="3 8" id="KW-0479">Metal-binding</keyword>
<dbReference type="NCBIfam" id="NF005208">
    <property type="entry name" value="PRK06676.1"/>
    <property type="match status" value="1"/>
</dbReference>
<dbReference type="GO" id="GO:0019288">
    <property type="term" value="P:isopentenyl diphosphate biosynthetic process, methylerythritol 4-phosphate pathway"/>
    <property type="evidence" value="ECO:0007669"/>
    <property type="project" value="UniProtKB-UniRule"/>
</dbReference>
<dbReference type="FunFam" id="2.40.50.140:FF:000051">
    <property type="entry name" value="RNA-binding transcriptional accessory protein"/>
    <property type="match status" value="2"/>
</dbReference>
<name>A0A926ELW4_9FIRM</name>
<dbReference type="NCBIfam" id="NF000907">
    <property type="entry name" value="PRK00087.1"/>
    <property type="match status" value="1"/>
</dbReference>
<feature type="binding site" evidence="8">
    <location>
        <position position="44"/>
    </location>
    <ligand>
        <name>(2E)-4-hydroxy-3-methylbut-2-enyl diphosphate</name>
        <dbReference type="ChEBI" id="CHEBI:128753"/>
    </ligand>
</feature>
<feature type="binding site" evidence="8">
    <location>
        <position position="227"/>
    </location>
    <ligand>
        <name>(2E)-4-hydroxy-3-methylbut-2-enyl diphosphate</name>
        <dbReference type="ChEBI" id="CHEBI:128753"/>
    </ligand>
</feature>
<evidence type="ECO:0000259" key="10">
    <source>
        <dbReference type="PROSITE" id="PS50126"/>
    </source>
</evidence>
<feature type="binding site" evidence="8">
    <location>
        <position position="269"/>
    </location>
    <ligand>
        <name>isopentenyl diphosphate</name>
        <dbReference type="ChEBI" id="CHEBI:128769"/>
    </ligand>
</feature>
<evidence type="ECO:0000256" key="3">
    <source>
        <dbReference type="ARBA" id="ARBA00022723"/>
    </source>
</evidence>
<feature type="binding site" evidence="8">
    <location>
        <position position="77"/>
    </location>
    <ligand>
        <name>isopentenyl diphosphate</name>
        <dbReference type="ChEBI" id="CHEBI:128769"/>
    </ligand>
</feature>
<comment type="caution">
    <text evidence="11">The sequence shown here is derived from an EMBL/GenBank/DDBJ whole genome shotgun (WGS) entry which is preliminary data.</text>
</comment>
<dbReference type="PANTHER" id="PTHR10724">
    <property type="entry name" value="30S RIBOSOMAL PROTEIN S1"/>
    <property type="match status" value="1"/>
</dbReference>
<feature type="binding site" evidence="8">
    <location>
        <position position="126"/>
    </location>
    <ligand>
        <name>(2E)-4-hydroxy-3-methylbut-2-enyl diphosphate</name>
        <dbReference type="ChEBI" id="CHEBI:128753"/>
    </ligand>
</feature>
<accession>A0A926ELW4</accession>
<feature type="domain" description="S1 motif" evidence="10">
    <location>
        <begin position="567"/>
        <end position="636"/>
    </location>
</feature>
<dbReference type="GO" id="GO:0046872">
    <property type="term" value="F:metal ion binding"/>
    <property type="evidence" value="ECO:0007669"/>
    <property type="project" value="UniProtKB-KW"/>
</dbReference>
<dbReference type="InterPro" id="IPR003451">
    <property type="entry name" value="LytB/IspH"/>
</dbReference>
<feature type="domain" description="S1 motif" evidence="10">
    <location>
        <begin position="308"/>
        <end position="377"/>
    </location>
</feature>
<feature type="binding site" evidence="8">
    <location>
        <position position="227"/>
    </location>
    <ligand>
        <name>dimethylallyl diphosphate</name>
        <dbReference type="ChEBI" id="CHEBI:57623"/>
    </ligand>
</feature>
<comment type="cofactor">
    <cofactor evidence="8">
        <name>[4Fe-4S] cluster</name>
        <dbReference type="ChEBI" id="CHEBI:49883"/>
    </cofactor>
    <text evidence="8">Binds 1 [4Fe-4S] cluster per subunit.</text>
</comment>
<feature type="region of interest" description="Disordered" evidence="9">
    <location>
        <begin position="642"/>
        <end position="687"/>
    </location>
</feature>
<dbReference type="GO" id="GO:0005840">
    <property type="term" value="C:ribosome"/>
    <property type="evidence" value="ECO:0007669"/>
    <property type="project" value="UniProtKB-KW"/>
</dbReference>
<dbReference type="CDD" id="cd05687">
    <property type="entry name" value="S1_RPS1_repeat_ec1_hs1"/>
    <property type="match status" value="1"/>
</dbReference>
<feature type="binding site" evidence="8">
    <location>
        <position position="228"/>
    </location>
    <ligand>
        <name>isopentenyl diphosphate</name>
        <dbReference type="ChEBI" id="CHEBI:128769"/>
    </ligand>
</feature>
<evidence type="ECO:0000313" key="11">
    <source>
        <dbReference type="EMBL" id="MBC8584996.1"/>
    </source>
</evidence>
<dbReference type="InterPro" id="IPR050437">
    <property type="entry name" value="Ribos_protein_bS1-like"/>
</dbReference>
<dbReference type="Proteomes" id="UP000623678">
    <property type="component" value="Unassembled WGS sequence"/>
</dbReference>
<dbReference type="SMART" id="SM00316">
    <property type="entry name" value="S1"/>
    <property type="match status" value="4"/>
</dbReference>
<dbReference type="CDD" id="cd13944">
    <property type="entry name" value="lytB_ispH"/>
    <property type="match status" value="1"/>
</dbReference>
<dbReference type="NCBIfam" id="TIGR00216">
    <property type="entry name" value="ispH_lytB"/>
    <property type="match status" value="1"/>
</dbReference>
<dbReference type="GO" id="GO:0003735">
    <property type="term" value="F:structural constituent of ribosome"/>
    <property type="evidence" value="ECO:0007669"/>
    <property type="project" value="TreeGrafter"/>
</dbReference>
<dbReference type="GO" id="GO:0006412">
    <property type="term" value="P:translation"/>
    <property type="evidence" value="ECO:0007669"/>
    <property type="project" value="TreeGrafter"/>
</dbReference>
<feature type="binding site" evidence="8">
    <location>
        <position position="226"/>
    </location>
    <ligand>
        <name>isopentenyl diphosphate</name>
        <dbReference type="ChEBI" id="CHEBI:128769"/>
    </ligand>
</feature>
<dbReference type="HAMAP" id="MF_00191">
    <property type="entry name" value="IspH"/>
    <property type="match status" value="1"/>
</dbReference>
<dbReference type="PROSITE" id="PS50126">
    <property type="entry name" value="S1"/>
    <property type="match status" value="4"/>
</dbReference>
<keyword evidence="2 8" id="KW-0004">4Fe-4S</keyword>
<evidence type="ECO:0000256" key="9">
    <source>
        <dbReference type="SAM" id="MobiDB-lite"/>
    </source>
</evidence>
<keyword evidence="8" id="KW-0414">Isoprene biosynthesis</keyword>
<comment type="pathway">
    <text evidence="8">Isoprenoid biosynthesis; dimethylallyl diphosphate biosynthesis; dimethylallyl diphosphate from (2E)-4-hydroxy-3-methylbutenyl diphosphate: step 1/1.</text>
</comment>
<evidence type="ECO:0000256" key="5">
    <source>
        <dbReference type="ARBA" id="ARBA00023004"/>
    </source>
</evidence>
<reference evidence="11" key="1">
    <citation type="submission" date="2020-08" db="EMBL/GenBank/DDBJ databases">
        <title>Genome public.</title>
        <authorList>
            <person name="Liu C."/>
            <person name="Sun Q."/>
        </authorList>
    </citation>
    <scope>NUCLEOTIDE SEQUENCE</scope>
    <source>
        <strain evidence="11">NSJ-64</strain>
    </source>
</reference>
<feature type="binding site" evidence="8">
    <location>
        <position position="44"/>
    </location>
    <ligand>
        <name>isopentenyl diphosphate</name>
        <dbReference type="ChEBI" id="CHEBI:128769"/>
    </ligand>
</feature>
<feature type="binding site" evidence="8">
    <location>
        <position position="99"/>
    </location>
    <ligand>
        <name>[4Fe-4S] cluster</name>
        <dbReference type="ChEBI" id="CHEBI:49883"/>
    </ligand>
</feature>
<comment type="catalytic activity">
    <reaction evidence="8">
        <text>dimethylallyl diphosphate + 2 oxidized [2Fe-2S]-[ferredoxin] + H2O = (2E)-4-hydroxy-3-methylbut-2-enyl diphosphate + 2 reduced [2Fe-2S]-[ferredoxin] + 2 H(+)</text>
        <dbReference type="Rhea" id="RHEA:24825"/>
        <dbReference type="Rhea" id="RHEA-COMP:10000"/>
        <dbReference type="Rhea" id="RHEA-COMP:10001"/>
        <dbReference type="ChEBI" id="CHEBI:15377"/>
        <dbReference type="ChEBI" id="CHEBI:15378"/>
        <dbReference type="ChEBI" id="CHEBI:33737"/>
        <dbReference type="ChEBI" id="CHEBI:33738"/>
        <dbReference type="ChEBI" id="CHEBI:57623"/>
        <dbReference type="ChEBI" id="CHEBI:128753"/>
        <dbReference type="EC" id="1.17.7.4"/>
    </reaction>
</comment>
<dbReference type="CDD" id="cd05688">
    <property type="entry name" value="S1_RPS1_repeat_ec3"/>
    <property type="match status" value="1"/>
</dbReference>
<dbReference type="GO" id="GO:0051539">
    <property type="term" value="F:4 iron, 4 sulfur cluster binding"/>
    <property type="evidence" value="ECO:0007669"/>
    <property type="project" value="UniProtKB-UniRule"/>
</dbReference>
<dbReference type="EMBL" id="JACRTD010000003">
    <property type="protein sequence ID" value="MBC8584996.1"/>
    <property type="molecule type" value="Genomic_DNA"/>
</dbReference>
<feature type="binding site" evidence="8">
    <location>
        <position position="44"/>
    </location>
    <ligand>
        <name>dimethylallyl diphosphate</name>
        <dbReference type="ChEBI" id="CHEBI:57623"/>
    </ligand>
</feature>
<dbReference type="PANTHER" id="PTHR10724:SF7">
    <property type="entry name" value="SMALL RIBOSOMAL SUBUNIT PROTEIN BS1C"/>
    <property type="match status" value="1"/>
</dbReference>
<dbReference type="InterPro" id="IPR035104">
    <property type="entry name" value="Ribosomal_protein_S1-like"/>
</dbReference>
<feature type="binding site" evidence="8">
    <location>
        <position position="227"/>
    </location>
    <ligand>
        <name>isopentenyl diphosphate</name>
        <dbReference type="ChEBI" id="CHEBI:128769"/>
    </ligand>
</feature>
<feature type="active site" description="Proton donor" evidence="8">
    <location>
        <position position="128"/>
    </location>
</feature>
<keyword evidence="7" id="KW-0687">Ribonucleoprotein</keyword>
<evidence type="ECO:0000256" key="4">
    <source>
        <dbReference type="ARBA" id="ARBA00022980"/>
    </source>
</evidence>
<evidence type="ECO:0000256" key="7">
    <source>
        <dbReference type="ARBA" id="ARBA00023274"/>
    </source>
</evidence>
<keyword evidence="4 11" id="KW-0689">Ribosomal protein</keyword>
<dbReference type="EC" id="1.17.7.4" evidence="8"/>
<feature type="binding site" evidence="8">
    <location>
        <position position="228"/>
    </location>
    <ligand>
        <name>dimethylallyl diphosphate</name>
        <dbReference type="ChEBI" id="CHEBI:57623"/>
    </ligand>
</feature>
<feature type="binding site" evidence="8">
    <location>
        <position position="269"/>
    </location>
    <ligand>
        <name>dimethylallyl diphosphate</name>
        <dbReference type="ChEBI" id="CHEBI:57623"/>
    </ligand>
</feature>
<comment type="function">
    <text evidence="8">Catalyzes the conversion of 1-hydroxy-2-methyl-2-(E)-butenyl 4-diphosphate (HMBPP) into a mixture of isopentenyl diphosphate (IPP) and dimethylallyl diphosphate (DMAPP). Acts in the terminal step of the DOXP/MEP pathway for isoprenoid precursor biosynthesis.</text>
</comment>
<keyword evidence="5 8" id="KW-0408">Iron</keyword>
<dbReference type="PRINTS" id="PR00681">
    <property type="entry name" value="RIBOSOMALS1"/>
</dbReference>
<feature type="domain" description="S1 motif" evidence="10">
    <location>
        <begin position="395"/>
        <end position="461"/>
    </location>
</feature>
<dbReference type="Pfam" id="PF00575">
    <property type="entry name" value="S1"/>
    <property type="match status" value="4"/>
</dbReference>
<comment type="similarity">
    <text evidence="1">Belongs to the bacterial ribosomal protein bS1 family.</text>
</comment>
<dbReference type="Pfam" id="PF02401">
    <property type="entry name" value="LYTB"/>
    <property type="match status" value="1"/>
</dbReference>
<dbReference type="SUPFAM" id="SSF50249">
    <property type="entry name" value="Nucleic acid-binding proteins"/>
    <property type="match status" value="4"/>
</dbReference>
<dbReference type="Gene3D" id="2.40.50.140">
    <property type="entry name" value="Nucleic acid-binding proteins"/>
    <property type="match status" value="4"/>
</dbReference>
<gene>
    <name evidence="8" type="primary">ispH</name>
    <name evidence="11" type="ORF">H8705_05305</name>
</gene>
<feature type="compositionally biased region" description="Acidic residues" evidence="9">
    <location>
        <begin position="677"/>
        <end position="687"/>
    </location>
</feature>
<feature type="binding site" evidence="8">
    <location>
        <position position="226"/>
    </location>
    <ligand>
        <name>(2E)-4-hydroxy-3-methylbut-2-enyl diphosphate</name>
        <dbReference type="ChEBI" id="CHEBI:128753"/>
    </ligand>
</feature>
<feature type="binding site" evidence="8">
    <location>
        <position position="170"/>
    </location>
    <ligand>
        <name>(2E)-4-hydroxy-3-methylbut-2-enyl diphosphate</name>
        <dbReference type="ChEBI" id="CHEBI:128753"/>
    </ligand>
</feature>
<feature type="binding site" evidence="8">
    <location>
        <position position="228"/>
    </location>
    <ligand>
        <name>(2E)-4-hydroxy-3-methylbut-2-enyl diphosphate</name>
        <dbReference type="ChEBI" id="CHEBI:128753"/>
    </ligand>
</feature>
<evidence type="ECO:0000313" key="12">
    <source>
        <dbReference type="Proteomes" id="UP000623678"/>
    </source>
</evidence>
<sequence length="687" mass="75167">MGGTAVITIAQTAGFCFGVQRAVDTAFAQAKKPEKTCTLGEIIHNPQIVESLQEQGIKTIETIEQAPPGSTVIIRSHGVPKKVYEQLAASGHKVIDATCPFVRKIHLTVEKYSKDHTILIAGDISHPEVEGIAGFCQGSYLVFPCADQLDSLINKQMLPEDCPYILVAQTTFSTVEWKKCVEKLKKVCTNLKIFDTICIATEKRQQEAMELAAKSDAMIVIGGKHSSNTAKLASLCGGLCDTFSIERPQEVYDLDLMGYTNIGVTAGASTPACIIKEVHKTMSEILKDQDELSFEEMLDQSFKTIYNREKVTAVVTGIAPNEISVDIGTKHAGYVPLSELTDDPNAKPEDIVKVGDELELLVIRVNDVEGTVMLSKKRLDAAAGFEKVMNAVDTQEVLEGVVVEVIKGGILVLTNGVKVFIPASQATLSRSDNLEDLLKKKVQFKILEVNRQRKRAVGSIKVILKEQRKELEEKFWADAQVGKVYTGVVKSLTSYGAFVNLGGVDGMVHISELSWNRIKHPSEVVNVGDTIEVYIKDIDADTKKISLGYKKSEDNPWEIMKKDYPAGAVVTVKIVSMTPFGAFAQIIPGVDGLIHISQISNERINKPSDVLAIGQEVQVKITEVDLEKKRVSLSMRALIEPEQKEENVAPVEEKDEVVYEAAPAQEGKTQEAPAEQTAEEEAPSSAQ</sequence>
<feature type="binding site" evidence="8">
    <location>
        <position position="269"/>
    </location>
    <ligand>
        <name>(2E)-4-hydroxy-3-methylbut-2-enyl diphosphate</name>
        <dbReference type="ChEBI" id="CHEBI:128753"/>
    </ligand>
</feature>
<protein>
    <recommendedName>
        <fullName evidence="8">4-hydroxy-3-methylbut-2-enyl diphosphate reductase</fullName>
        <shortName evidence="8">HMBPP reductase</shortName>
        <ecNumber evidence="8">1.17.7.4</ecNumber>
    </recommendedName>
</protein>
<dbReference type="InterPro" id="IPR003029">
    <property type="entry name" value="S1_domain"/>
</dbReference>
<dbReference type="Gene3D" id="3.40.50.11270">
    <property type="match status" value="1"/>
</dbReference>
<proteinExistence type="inferred from homology"/>
<feature type="binding site" evidence="8">
    <location>
        <position position="126"/>
    </location>
    <ligand>
        <name>dimethylallyl diphosphate</name>
        <dbReference type="ChEBI" id="CHEBI:57623"/>
    </ligand>
</feature>
<comment type="pathway">
    <text evidence="8">Isoprenoid biosynthesis; isopentenyl diphosphate biosynthesis via DXP pathway; isopentenyl diphosphate from 1-deoxy-D-xylulose 5-phosphate: step 6/6.</text>
</comment>
<feature type="binding site" evidence="8">
    <location>
        <position position="226"/>
    </location>
    <ligand>
        <name>dimethylallyl diphosphate</name>
        <dbReference type="ChEBI" id="CHEBI:57623"/>
    </ligand>
</feature>
<feature type="binding site" evidence="8">
    <location>
        <position position="198"/>
    </location>
    <ligand>
        <name>[4Fe-4S] cluster</name>
        <dbReference type="ChEBI" id="CHEBI:49883"/>
    </ligand>
</feature>
<feature type="binding site" evidence="8">
    <location>
        <position position="77"/>
    </location>
    <ligand>
        <name>dimethylallyl diphosphate</name>
        <dbReference type="ChEBI" id="CHEBI:57623"/>
    </ligand>
</feature>
<dbReference type="GO" id="GO:0003729">
    <property type="term" value="F:mRNA binding"/>
    <property type="evidence" value="ECO:0007669"/>
    <property type="project" value="UniProtKB-ARBA"/>
</dbReference>
<dbReference type="GO" id="GO:0005737">
    <property type="term" value="C:cytoplasm"/>
    <property type="evidence" value="ECO:0007669"/>
    <property type="project" value="UniProtKB-ARBA"/>
</dbReference>
<dbReference type="GO" id="GO:0050992">
    <property type="term" value="P:dimethylallyl diphosphate biosynthetic process"/>
    <property type="evidence" value="ECO:0007669"/>
    <property type="project" value="UniProtKB-UniRule"/>
</dbReference>
<comment type="catalytic activity">
    <reaction evidence="8">
        <text>isopentenyl diphosphate + 2 oxidized [2Fe-2S]-[ferredoxin] + H2O = (2E)-4-hydroxy-3-methylbut-2-enyl diphosphate + 2 reduced [2Fe-2S]-[ferredoxin] + 2 H(+)</text>
        <dbReference type="Rhea" id="RHEA:24488"/>
        <dbReference type="Rhea" id="RHEA-COMP:10000"/>
        <dbReference type="Rhea" id="RHEA-COMP:10001"/>
        <dbReference type="ChEBI" id="CHEBI:15377"/>
        <dbReference type="ChEBI" id="CHEBI:15378"/>
        <dbReference type="ChEBI" id="CHEBI:33737"/>
        <dbReference type="ChEBI" id="CHEBI:33738"/>
        <dbReference type="ChEBI" id="CHEBI:128753"/>
        <dbReference type="ChEBI" id="CHEBI:128769"/>
        <dbReference type="EC" id="1.17.7.4"/>
    </reaction>
</comment>
<feature type="binding site" evidence="8">
    <location>
        <position position="16"/>
    </location>
    <ligand>
        <name>[4Fe-4S] cluster</name>
        <dbReference type="ChEBI" id="CHEBI:49883"/>
    </ligand>
</feature>
<evidence type="ECO:0000256" key="6">
    <source>
        <dbReference type="ARBA" id="ARBA00023014"/>
    </source>
</evidence>
<keyword evidence="6 8" id="KW-0411">Iron-sulfur</keyword>
<comment type="similarity">
    <text evidence="8">Belongs to the IspH family.</text>
</comment>
<dbReference type="GO" id="GO:0016114">
    <property type="term" value="P:terpenoid biosynthetic process"/>
    <property type="evidence" value="ECO:0007669"/>
    <property type="project" value="UniProtKB-UniRule"/>
</dbReference>
<evidence type="ECO:0000256" key="1">
    <source>
        <dbReference type="ARBA" id="ARBA00006767"/>
    </source>
</evidence>
<evidence type="ECO:0000256" key="8">
    <source>
        <dbReference type="HAMAP-Rule" id="MF_00191"/>
    </source>
</evidence>
<dbReference type="GO" id="GO:0051745">
    <property type="term" value="F:4-hydroxy-3-methylbut-2-enyl diphosphate reductase activity"/>
    <property type="evidence" value="ECO:0007669"/>
    <property type="project" value="UniProtKB-UniRule"/>
</dbReference>
<feature type="binding site" evidence="8">
    <location>
        <position position="126"/>
    </location>
    <ligand>
        <name>isopentenyl diphosphate</name>
        <dbReference type="ChEBI" id="CHEBI:128769"/>
    </ligand>
</feature>
<dbReference type="InterPro" id="IPR012340">
    <property type="entry name" value="NA-bd_OB-fold"/>
</dbReference>
<keyword evidence="8 11" id="KW-0560">Oxidoreductase</keyword>
<dbReference type="Gene3D" id="3.40.1010.20">
    <property type="entry name" value="4-hydroxy-3-methylbut-2-enyl diphosphate reductase, catalytic domain"/>
    <property type="match status" value="2"/>
</dbReference>
<evidence type="ECO:0000256" key="2">
    <source>
        <dbReference type="ARBA" id="ARBA00022485"/>
    </source>
</evidence>
<organism evidence="11 12">
    <name type="scientific">Youxingia wuxianensis</name>
    <dbReference type="NCBI Taxonomy" id="2763678"/>
    <lineage>
        <taxon>Bacteria</taxon>
        <taxon>Bacillati</taxon>
        <taxon>Bacillota</taxon>
        <taxon>Clostridia</taxon>
        <taxon>Eubacteriales</taxon>
        <taxon>Oscillospiraceae</taxon>
        <taxon>Youxingia</taxon>
    </lineage>
</organism>
<dbReference type="CDD" id="cd04465">
    <property type="entry name" value="S1_RPS1_repeat_ec2_hs2"/>
    <property type="match status" value="1"/>
</dbReference>